<keyword evidence="12 18" id="KW-0406">Ion transport</keyword>
<proteinExistence type="inferred from homology"/>
<dbReference type="InterPro" id="IPR000402">
    <property type="entry name" value="Na/K_ATPase_sub_beta"/>
</dbReference>
<keyword evidence="16" id="KW-0739">Sodium transport</keyword>
<evidence type="ECO:0000256" key="18">
    <source>
        <dbReference type="RuleBase" id="RU362099"/>
    </source>
</evidence>
<keyword evidence="9" id="KW-0735">Signal-anchor</keyword>
<dbReference type="GO" id="GO:0006883">
    <property type="term" value="P:intracellular sodium ion homeostasis"/>
    <property type="evidence" value="ECO:0007669"/>
    <property type="project" value="TreeGrafter"/>
</dbReference>
<comment type="subcellular location">
    <subcellularLocation>
        <location evidence="1">Cell membrane</location>
        <topology evidence="1">Single-pass type II membrane protein</topology>
    </subcellularLocation>
    <subcellularLocation>
        <location evidence="18">Membrane</location>
    </subcellularLocation>
</comment>
<evidence type="ECO:0000256" key="2">
    <source>
        <dbReference type="ARBA" id="ARBA00005876"/>
    </source>
</evidence>
<reference evidence="19 20" key="1">
    <citation type="submission" date="2019-01" db="EMBL/GenBank/DDBJ databases">
        <title>Draft Genome and Complete Hox-Cluster Characterization of the Sterlet Sturgeon (Acipenser ruthenus).</title>
        <authorList>
            <person name="Wei Q."/>
        </authorList>
    </citation>
    <scope>NUCLEOTIDE SEQUENCE [LARGE SCALE GENOMIC DNA]</scope>
    <source>
        <strain evidence="19">WHYD16114868_AA</strain>
        <tissue evidence="19">Blood</tissue>
    </source>
</reference>
<evidence type="ECO:0000256" key="16">
    <source>
        <dbReference type="ARBA" id="ARBA00023201"/>
    </source>
</evidence>
<keyword evidence="10 18" id="KW-1133">Transmembrane helix</keyword>
<dbReference type="GO" id="GO:0001671">
    <property type="term" value="F:ATPase activator activity"/>
    <property type="evidence" value="ECO:0007669"/>
    <property type="project" value="TreeGrafter"/>
</dbReference>
<sequence>MSRGKESDGGWKKFVWDSEKKEFLGRTGSSWLKILAFYVVFYGFLAGIFIGTIQVLLLTTSSYKPTYQDRVAPPGLSHTPKTLKAEIEFTHDDPKTYEEYINAMDKFLLKYNLENQKDGLLFEDCEPKPSIPVMRGSLDQSDGGKRVCRFNREWLGNCSGLHDKTYGYSEGKPCFIVKINRIVSYLPQPPQTNDSIPPEAHEKVQPNLIPIHCAAKKEEDKDKLGQVNYFGMDSTGGFPLQYYPYYGKLLQPQYLQPLVAVQFTNLTFGSELRIECKAYGENIKYNDKDRYQGRFEVKILVKVR</sequence>
<organism evidence="19 20">
    <name type="scientific">Acipenser ruthenus</name>
    <name type="common">Sterlet sturgeon</name>
    <dbReference type="NCBI Taxonomy" id="7906"/>
    <lineage>
        <taxon>Eukaryota</taxon>
        <taxon>Metazoa</taxon>
        <taxon>Chordata</taxon>
        <taxon>Craniata</taxon>
        <taxon>Vertebrata</taxon>
        <taxon>Euteleostomi</taxon>
        <taxon>Actinopterygii</taxon>
        <taxon>Chondrostei</taxon>
        <taxon>Acipenseriformes</taxon>
        <taxon>Acipenseridae</taxon>
        <taxon>Acipenser</taxon>
    </lineage>
</organism>
<dbReference type="Pfam" id="PF00287">
    <property type="entry name" value="Na_K-ATPase"/>
    <property type="match status" value="1"/>
</dbReference>
<evidence type="ECO:0000256" key="14">
    <source>
        <dbReference type="ARBA" id="ARBA00023157"/>
    </source>
</evidence>
<evidence type="ECO:0000256" key="12">
    <source>
        <dbReference type="ARBA" id="ARBA00023065"/>
    </source>
</evidence>
<evidence type="ECO:0000256" key="5">
    <source>
        <dbReference type="ARBA" id="ARBA00022538"/>
    </source>
</evidence>
<dbReference type="GO" id="GO:0036376">
    <property type="term" value="P:sodium ion export across plasma membrane"/>
    <property type="evidence" value="ECO:0007669"/>
    <property type="project" value="TreeGrafter"/>
</dbReference>
<name>A0A662YXR2_ACIRT</name>
<evidence type="ECO:0000313" key="20">
    <source>
        <dbReference type="Proteomes" id="UP000289886"/>
    </source>
</evidence>
<evidence type="ECO:0000256" key="17">
    <source>
        <dbReference type="ARBA" id="ARBA00025540"/>
    </source>
</evidence>
<evidence type="ECO:0000256" key="8">
    <source>
        <dbReference type="ARBA" id="ARBA00022958"/>
    </source>
</evidence>
<evidence type="ECO:0000256" key="10">
    <source>
        <dbReference type="ARBA" id="ARBA00022989"/>
    </source>
</evidence>
<evidence type="ECO:0000256" key="6">
    <source>
        <dbReference type="ARBA" id="ARBA00022607"/>
    </source>
</evidence>
<dbReference type="GO" id="GO:0005890">
    <property type="term" value="C:sodium:potassium-exchanging ATPase complex"/>
    <property type="evidence" value="ECO:0007669"/>
    <property type="project" value="InterPro"/>
</dbReference>
<keyword evidence="3 18" id="KW-0813">Transport</keyword>
<dbReference type="PANTHER" id="PTHR11523:SF10">
    <property type="entry name" value="SODIUM_POTASSIUM-TRANSPORTING ATPASE SUBUNIT BETA-1"/>
    <property type="match status" value="1"/>
</dbReference>
<evidence type="ECO:0000256" key="1">
    <source>
        <dbReference type="ARBA" id="ARBA00004401"/>
    </source>
</evidence>
<feature type="transmembrane region" description="Helical" evidence="18">
    <location>
        <begin position="35"/>
        <end position="58"/>
    </location>
</feature>
<keyword evidence="20" id="KW-1185">Reference proteome</keyword>
<keyword evidence="7 18" id="KW-0812">Transmembrane</keyword>
<keyword evidence="13 18" id="KW-0472">Membrane</keyword>
<accession>A0A662YXR2</accession>
<dbReference type="FunFam" id="1.20.5.170:FF:000062">
    <property type="entry name" value="Sodium/potassium-transporting ATPase subunit beta"/>
    <property type="match status" value="1"/>
</dbReference>
<evidence type="ECO:0000313" key="19">
    <source>
        <dbReference type="EMBL" id="RXN00359.1"/>
    </source>
</evidence>
<comment type="similarity">
    <text evidence="2 18">Belongs to the X(+)/potassium ATPases subunit beta family.</text>
</comment>
<keyword evidence="6" id="KW-0740">Sodium/potassium transport</keyword>
<dbReference type="EMBL" id="SCEB01000195">
    <property type="protein sequence ID" value="RXN00359.1"/>
    <property type="molecule type" value="Genomic_DNA"/>
</dbReference>
<dbReference type="OrthoDB" id="5912413at2759"/>
<evidence type="ECO:0000256" key="7">
    <source>
        <dbReference type="ARBA" id="ARBA00022692"/>
    </source>
</evidence>
<dbReference type="Proteomes" id="UP000289886">
    <property type="component" value="Unassembled WGS sequence"/>
</dbReference>
<keyword evidence="15" id="KW-0325">Glycoprotein</keyword>
<dbReference type="PROSITE" id="PS00391">
    <property type="entry name" value="ATPASE_NA_K_BETA_2"/>
    <property type="match status" value="1"/>
</dbReference>
<evidence type="ECO:0000256" key="9">
    <source>
        <dbReference type="ARBA" id="ARBA00022968"/>
    </source>
</evidence>
<evidence type="ECO:0000256" key="4">
    <source>
        <dbReference type="ARBA" id="ARBA00022475"/>
    </source>
</evidence>
<dbReference type="PROSITE" id="PS00390">
    <property type="entry name" value="ATPASE_NA_K_BETA_1"/>
    <property type="match status" value="1"/>
</dbReference>
<keyword evidence="8" id="KW-0630">Potassium</keyword>
<dbReference type="InterPro" id="IPR038702">
    <property type="entry name" value="Na/K_ATPase_sub_beta_sf"/>
</dbReference>
<keyword evidence="4" id="KW-1003">Cell membrane</keyword>
<protein>
    <recommendedName>
        <fullName evidence="18">Sodium/potassium-transporting ATPase subunit beta</fullName>
    </recommendedName>
</protein>
<evidence type="ECO:0000256" key="3">
    <source>
        <dbReference type="ARBA" id="ARBA00022448"/>
    </source>
</evidence>
<dbReference type="PANTHER" id="PTHR11523">
    <property type="entry name" value="SODIUM/POTASSIUM-DEPENDENT ATPASE BETA SUBUNIT"/>
    <property type="match status" value="1"/>
</dbReference>
<dbReference type="NCBIfam" id="TIGR01107">
    <property type="entry name" value="Na_K_ATPase_bet"/>
    <property type="match status" value="1"/>
</dbReference>
<keyword evidence="5" id="KW-0633">Potassium transport</keyword>
<dbReference type="Gene3D" id="2.60.40.1660">
    <property type="entry name" value="Na, k-atpase alpha subunit"/>
    <property type="match status" value="1"/>
</dbReference>
<dbReference type="AlphaFoldDB" id="A0A662YXR2"/>
<evidence type="ECO:0000256" key="15">
    <source>
        <dbReference type="ARBA" id="ARBA00023180"/>
    </source>
</evidence>
<evidence type="ECO:0000256" key="13">
    <source>
        <dbReference type="ARBA" id="ARBA00023136"/>
    </source>
</evidence>
<gene>
    <name evidence="19" type="ORF">EOD39_9649</name>
</gene>
<keyword evidence="14" id="KW-1015">Disulfide bond</keyword>
<evidence type="ECO:0000256" key="11">
    <source>
        <dbReference type="ARBA" id="ARBA00023053"/>
    </source>
</evidence>
<keyword evidence="11" id="KW-0915">Sodium</keyword>
<comment type="function">
    <text evidence="17">This is the non-catalytic component of the active enzyme, which catalyzes the hydrolysis of ATP coupled with the exchange of Na(+) and K(+) ions across the plasma membrane. The beta subunit regulates, through assembly of alpha/beta heterodimers, the number of sodium pumps transported to the plasma membrane.</text>
</comment>
<dbReference type="GO" id="GO:1990573">
    <property type="term" value="P:potassium ion import across plasma membrane"/>
    <property type="evidence" value="ECO:0007669"/>
    <property type="project" value="TreeGrafter"/>
</dbReference>
<comment type="caution">
    <text evidence="19">The sequence shown here is derived from an EMBL/GenBank/DDBJ whole genome shotgun (WGS) entry which is preliminary data.</text>
</comment>
<dbReference type="GO" id="GO:0030007">
    <property type="term" value="P:intracellular potassium ion homeostasis"/>
    <property type="evidence" value="ECO:0007669"/>
    <property type="project" value="TreeGrafter"/>
</dbReference>